<protein>
    <submittedName>
        <fullName evidence="1">Uncharacterized protein</fullName>
    </submittedName>
</protein>
<proteinExistence type="predicted"/>
<dbReference type="EMBL" id="GBXM01074233">
    <property type="protein sequence ID" value="JAH34344.1"/>
    <property type="molecule type" value="Transcribed_RNA"/>
</dbReference>
<sequence length="42" mass="4900">MIIVLLFWRGLRETRRVFFAVYVSTTTSRIILTPSAVYACFT</sequence>
<evidence type="ECO:0000313" key="1">
    <source>
        <dbReference type="EMBL" id="JAH34344.1"/>
    </source>
</evidence>
<reference evidence="1" key="2">
    <citation type="journal article" date="2015" name="Fish Shellfish Immunol.">
        <title>Early steps in the European eel (Anguilla anguilla)-Vibrio vulnificus interaction in the gills: Role of the RtxA13 toxin.</title>
        <authorList>
            <person name="Callol A."/>
            <person name="Pajuelo D."/>
            <person name="Ebbesson L."/>
            <person name="Teles M."/>
            <person name="MacKenzie S."/>
            <person name="Amaro C."/>
        </authorList>
    </citation>
    <scope>NUCLEOTIDE SEQUENCE</scope>
</reference>
<accession>A0A0E9RYP8</accession>
<organism evidence="1">
    <name type="scientific">Anguilla anguilla</name>
    <name type="common">European freshwater eel</name>
    <name type="synonym">Muraena anguilla</name>
    <dbReference type="NCBI Taxonomy" id="7936"/>
    <lineage>
        <taxon>Eukaryota</taxon>
        <taxon>Metazoa</taxon>
        <taxon>Chordata</taxon>
        <taxon>Craniata</taxon>
        <taxon>Vertebrata</taxon>
        <taxon>Euteleostomi</taxon>
        <taxon>Actinopterygii</taxon>
        <taxon>Neopterygii</taxon>
        <taxon>Teleostei</taxon>
        <taxon>Anguilliformes</taxon>
        <taxon>Anguillidae</taxon>
        <taxon>Anguilla</taxon>
    </lineage>
</organism>
<dbReference type="EMBL" id="GBXM01069683">
    <property type="protein sequence ID" value="JAH38894.1"/>
    <property type="molecule type" value="Transcribed_RNA"/>
</dbReference>
<reference evidence="1" key="1">
    <citation type="submission" date="2014-11" db="EMBL/GenBank/DDBJ databases">
        <authorList>
            <person name="Amaro Gonzalez C."/>
        </authorList>
    </citation>
    <scope>NUCLEOTIDE SEQUENCE</scope>
</reference>
<name>A0A0E9RYP8_ANGAN</name>
<dbReference type="AlphaFoldDB" id="A0A0E9RYP8"/>